<name>A0ABV0YAL8_9TELE</name>
<accession>A0ABV0YAL8</accession>
<reference evidence="2 3" key="1">
    <citation type="submission" date="2021-06" db="EMBL/GenBank/DDBJ databases">
        <authorList>
            <person name="Palmer J.M."/>
        </authorList>
    </citation>
    <scope>NUCLEOTIDE SEQUENCE [LARGE SCALE GENOMIC DNA]</scope>
    <source>
        <strain evidence="2 3">AS_MEX2019</strain>
        <tissue evidence="2">Muscle</tissue>
    </source>
</reference>
<dbReference type="EMBL" id="JAHRIP010028527">
    <property type="protein sequence ID" value="MEQ2290782.1"/>
    <property type="molecule type" value="Genomic_DNA"/>
</dbReference>
<comment type="caution">
    <text evidence="2">The sequence shown here is derived from an EMBL/GenBank/DDBJ whole genome shotgun (WGS) entry which is preliminary data.</text>
</comment>
<evidence type="ECO:0000313" key="2">
    <source>
        <dbReference type="EMBL" id="MEQ2290782.1"/>
    </source>
</evidence>
<feature type="compositionally biased region" description="Polar residues" evidence="1">
    <location>
        <begin position="1"/>
        <end position="14"/>
    </location>
</feature>
<proteinExistence type="predicted"/>
<dbReference type="Proteomes" id="UP001469553">
    <property type="component" value="Unassembled WGS sequence"/>
</dbReference>
<protein>
    <submittedName>
        <fullName evidence="2">Uncharacterized protein</fullName>
    </submittedName>
</protein>
<gene>
    <name evidence="2" type="ORF">AMECASPLE_006473</name>
</gene>
<keyword evidence="3" id="KW-1185">Reference proteome</keyword>
<evidence type="ECO:0000256" key="1">
    <source>
        <dbReference type="SAM" id="MobiDB-lite"/>
    </source>
</evidence>
<feature type="region of interest" description="Disordered" evidence="1">
    <location>
        <begin position="1"/>
        <end position="20"/>
    </location>
</feature>
<sequence>MDSNQQQTDQLQETSPHHVYGNQLFSRDYLIAAKGEGGRRQKTIEFSLFSAKKISRLSAPYQTEYDLMTCCQTARRNITNVEMLIAFETTPQDLFWGKRN</sequence>
<organism evidence="2 3">
    <name type="scientific">Ameca splendens</name>
    <dbReference type="NCBI Taxonomy" id="208324"/>
    <lineage>
        <taxon>Eukaryota</taxon>
        <taxon>Metazoa</taxon>
        <taxon>Chordata</taxon>
        <taxon>Craniata</taxon>
        <taxon>Vertebrata</taxon>
        <taxon>Euteleostomi</taxon>
        <taxon>Actinopterygii</taxon>
        <taxon>Neopterygii</taxon>
        <taxon>Teleostei</taxon>
        <taxon>Neoteleostei</taxon>
        <taxon>Acanthomorphata</taxon>
        <taxon>Ovalentaria</taxon>
        <taxon>Atherinomorphae</taxon>
        <taxon>Cyprinodontiformes</taxon>
        <taxon>Goodeidae</taxon>
        <taxon>Ameca</taxon>
    </lineage>
</organism>
<evidence type="ECO:0000313" key="3">
    <source>
        <dbReference type="Proteomes" id="UP001469553"/>
    </source>
</evidence>